<dbReference type="InterPro" id="IPR015375">
    <property type="entry name" value="NADH_PPase-like_N"/>
</dbReference>
<dbReference type="Gene3D" id="3.90.79.20">
    <property type="match status" value="1"/>
</dbReference>
<dbReference type="NCBIfam" id="NF001299">
    <property type="entry name" value="PRK00241.1"/>
    <property type="match status" value="1"/>
</dbReference>
<evidence type="ECO:0000256" key="1">
    <source>
        <dbReference type="ARBA" id="ARBA00001946"/>
    </source>
</evidence>
<accession>A5G6P6</accession>
<evidence type="ECO:0000259" key="10">
    <source>
        <dbReference type="PROSITE" id="PS51462"/>
    </source>
</evidence>
<dbReference type="GO" id="GO:0005829">
    <property type="term" value="C:cytosol"/>
    <property type="evidence" value="ECO:0007669"/>
    <property type="project" value="TreeGrafter"/>
</dbReference>
<dbReference type="PROSITE" id="PS00893">
    <property type="entry name" value="NUDIX_BOX"/>
    <property type="match status" value="1"/>
</dbReference>
<dbReference type="GO" id="GO:0035529">
    <property type="term" value="F:NADH pyrophosphatase activity"/>
    <property type="evidence" value="ECO:0007669"/>
    <property type="project" value="TreeGrafter"/>
</dbReference>
<dbReference type="Pfam" id="PF09297">
    <property type="entry name" value="Zn_ribbon_NUD"/>
    <property type="match status" value="1"/>
</dbReference>
<evidence type="ECO:0000256" key="8">
    <source>
        <dbReference type="ARBA" id="ARBA00023027"/>
    </source>
</evidence>
<dbReference type="Pfam" id="PF09296">
    <property type="entry name" value="NUDIX-like"/>
    <property type="match status" value="1"/>
</dbReference>
<keyword evidence="7" id="KW-0460">Magnesium</keyword>
<comment type="similarity">
    <text evidence="3">Belongs to the Nudix hydrolase family. NudC subfamily.</text>
</comment>
<comment type="catalytic activity">
    <reaction evidence="9">
        <text>a 5'-end NAD(+)-phospho-ribonucleoside in mRNA + H2O = a 5'-end phospho-adenosine-phospho-ribonucleoside in mRNA + beta-nicotinamide D-ribonucleotide + 2 H(+)</text>
        <dbReference type="Rhea" id="RHEA:60876"/>
        <dbReference type="Rhea" id="RHEA-COMP:15698"/>
        <dbReference type="Rhea" id="RHEA-COMP:15719"/>
        <dbReference type="ChEBI" id="CHEBI:14649"/>
        <dbReference type="ChEBI" id="CHEBI:15377"/>
        <dbReference type="ChEBI" id="CHEBI:15378"/>
        <dbReference type="ChEBI" id="CHEBI:144029"/>
        <dbReference type="ChEBI" id="CHEBI:144051"/>
    </reaction>
    <physiologicalReaction direction="left-to-right" evidence="9">
        <dbReference type="Rhea" id="RHEA:60877"/>
    </physiologicalReaction>
</comment>
<evidence type="ECO:0000256" key="9">
    <source>
        <dbReference type="ARBA" id="ARBA00023679"/>
    </source>
</evidence>
<protein>
    <recommendedName>
        <fullName evidence="4">NAD(+) diphosphatase</fullName>
        <ecNumber evidence="4">3.6.1.22</ecNumber>
    </recommendedName>
</protein>
<keyword evidence="8" id="KW-0520">NAD</keyword>
<dbReference type="RefSeq" id="WP_011940127.1">
    <property type="nucleotide sequence ID" value="NC_009483.1"/>
</dbReference>
<dbReference type="InterPro" id="IPR015797">
    <property type="entry name" value="NUDIX_hydrolase-like_dom_sf"/>
</dbReference>
<dbReference type="InterPro" id="IPR050241">
    <property type="entry name" value="NAD-cap_RNA_hydrolase_NudC"/>
</dbReference>
<evidence type="ECO:0000256" key="3">
    <source>
        <dbReference type="ARBA" id="ARBA00009595"/>
    </source>
</evidence>
<dbReference type="InterPro" id="IPR000086">
    <property type="entry name" value="NUDIX_hydrolase_dom"/>
</dbReference>
<evidence type="ECO:0000256" key="7">
    <source>
        <dbReference type="ARBA" id="ARBA00022842"/>
    </source>
</evidence>
<dbReference type="GO" id="GO:0019677">
    <property type="term" value="P:NAD+ catabolic process"/>
    <property type="evidence" value="ECO:0007669"/>
    <property type="project" value="TreeGrafter"/>
</dbReference>
<dbReference type="Gene3D" id="3.90.79.10">
    <property type="entry name" value="Nucleoside Triphosphate Pyrophosphohydrolase"/>
    <property type="match status" value="1"/>
</dbReference>
<dbReference type="InterPro" id="IPR049734">
    <property type="entry name" value="NudC-like_C"/>
</dbReference>
<name>A5G6P6_GEOUR</name>
<evidence type="ECO:0000256" key="4">
    <source>
        <dbReference type="ARBA" id="ARBA00012381"/>
    </source>
</evidence>
<sequence>MKYPDAVNLPFNAEIVKNGFTPIRPGERIPDGPGYWVILQGNAMVVKADGEQFTLYEGDLPHWFELKAEPLCFGLWQGKPIYTVVAGKDQQLPPSFVAEPFNAVEDRLGDRILTLGGLAHQIIYWERNSAICSRCGGEHERIPRTWGKRCKSCRHEHYPHIHPCIIVLVKRGDEFLLARKSIWPEGRYGLVAGFLDFGESLEECVHREVKEETGIEVKNLRYVGSQNWPFPSQLMAGFVADYAGGEITVDREELEDARWFCRDAMPAALPASRSIARWIIDTFALGEI</sequence>
<dbReference type="CDD" id="cd03429">
    <property type="entry name" value="NUDIX_NADH_pyrophosphatase_Nudt13"/>
    <property type="match status" value="1"/>
</dbReference>
<proteinExistence type="inferred from homology"/>
<dbReference type="AlphaFoldDB" id="A5G6P6"/>
<dbReference type="STRING" id="351605.Gura_3307"/>
<dbReference type="SUPFAM" id="SSF55811">
    <property type="entry name" value="Nudix"/>
    <property type="match status" value="2"/>
</dbReference>
<keyword evidence="12" id="KW-1185">Reference proteome</keyword>
<keyword evidence="5" id="KW-0479">Metal-binding</keyword>
<dbReference type="EMBL" id="CP000698">
    <property type="protein sequence ID" value="ABQ27464.1"/>
    <property type="molecule type" value="Genomic_DNA"/>
</dbReference>
<comment type="cofactor">
    <cofactor evidence="2">
        <name>Zn(2+)</name>
        <dbReference type="ChEBI" id="CHEBI:29105"/>
    </cofactor>
</comment>
<reference evidence="11 12" key="1">
    <citation type="submission" date="2007-05" db="EMBL/GenBank/DDBJ databases">
        <title>Complete sequence of Geobacter uraniireducens Rf4.</title>
        <authorList>
            <consortium name="US DOE Joint Genome Institute"/>
            <person name="Copeland A."/>
            <person name="Lucas S."/>
            <person name="Lapidus A."/>
            <person name="Barry K."/>
            <person name="Detter J.C."/>
            <person name="Glavina del Rio T."/>
            <person name="Hammon N."/>
            <person name="Israni S."/>
            <person name="Dalin E."/>
            <person name="Tice H."/>
            <person name="Pitluck S."/>
            <person name="Chertkov O."/>
            <person name="Brettin T."/>
            <person name="Bruce D."/>
            <person name="Han C."/>
            <person name="Schmutz J."/>
            <person name="Larimer F."/>
            <person name="Land M."/>
            <person name="Hauser L."/>
            <person name="Kyrpides N."/>
            <person name="Mikhailova N."/>
            <person name="Shelobolina E."/>
            <person name="Aklujkar M."/>
            <person name="Lovley D."/>
            <person name="Richardson P."/>
        </authorList>
    </citation>
    <scope>NUCLEOTIDE SEQUENCE [LARGE SCALE GENOMIC DNA]</scope>
    <source>
        <strain evidence="11 12">Rf4</strain>
    </source>
</reference>
<dbReference type="HOGENOM" id="CLU_037162_0_1_7"/>
<dbReference type="Pfam" id="PF00293">
    <property type="entry name" value="NUDIX"/>
    <property type="match status" value="1"/>
</dbReference>
<organism evidence="11 12">
    <name type="scientific">Geotalea uraniireducens (strain Rf4)</name>
    <name type="common">Geobacter uraniireducens</name>
    <dbReference type="NCBI Taxonomy" id="351605"/>
    <lineage>
        <taxon>Bacteria</taxon>
        <taxon>Pseudomonadati</taxon>
        <taxon>Thermodesulfobacteriota</taxon>
        <taxon>Desulfuromonadia</taxon>
        <taxon>Geobacterales</taxon>
        <taxon>Geobacteraceae</taxon>
        <taxon>Geotalea</taxon>
    </lineage>
</organism>
<keyword evidence="6 11" id="KW-0378">Hydrolase</keyword>
<dbReference type="FunFam" id="3.90.79.10:FF:000051">
    <property type="entry name" value="Probable NADH pyrophosphatase"/>
    <property type="match status" value="1"/>
</dbReference>
<dbReference type="PANTHER" id="PTHR42904">
    <property type="entry name" value="NUDIX HYDROLASE, NUDC SUBFAMILY"/>
    <property type="match status" value="1"/>
</dbReference>
<dbReference type="Proteomes" id="UP000006695">
    <property type="component" value="Chromosome"/>
</dbReference>
<evidence type="ECO:0000313" key="11">
    <source>
        <dbReference type="EMBL" id="ABQ27464.1"/>
    </source>
</evidence>
<evidence type="ECO:0000313" key="12">
    <source>
        <dbReference type="Proteomes" id="UP000006695"/>
    </source>
</evidence>
<comment type="cofactor">
    <cofactor evidence="1">
        <name>Mg(2+)</name>
        <dbReference type="ChEBI" id="CHEBI:18420"/>
    </cofactor>
</comment>
<dbReference type="PANTHER" id="PTHR42904:SF6">
    <property type="entry name" value="NAD-CAPPED RNA HYDROLASE NUDT12"/>
    <property type="match status" value="1"/>
</dbReference>
<gene>
    <name evidence="11" type="ordered locus">Gura_3307</name>
</gene>
<dbReference type="GO" id="GO:0046872">
    <property type="term" value="F:metal ion binding"/>
    <property type="evidence" value="ECO:0007669"/>
    <property type="project" value="UniProtKB-KW"/>
</dbReference>
<dbReference type="InterPro" id="IPR015376">
    <property type="entry name" value="Znr_NADH_PPase"/>
</dbReference>
<evidence type="ECO:0000256" key="2">
    <source>
        <dbReference type="ARBA" id="ARBA00001947"/>
    </source>
</evidence>
<evidence type="ECO:0000256" key="5">
    <source>
        <dbReference type="ARBA" id="ARBA00022723"/>
    </source>
</evidence>
<evidence type="ECO:0000256" key="6">
    <source>
        <dbReference type="ARBA" id="ARBA00022801"/>
    </source>
</evidence>
<dbReference type="KEGG" id="gur:Gura_3307"/>
<dbReference type="EC" id="3.6.1.22" evidence="4"/>
<dbReference type="GO" id="GO:0006742">
    <property type="term" value="P:NADP+ catabolic process"/>
    <property type="evidence" value="ECO:0007669"/>
    <property type="project" value="TreeGrafter"/>
</dbReference>
<feature type="domain" description="Nudix hydrolase" evidence="10">
    <location>
        <begin position="159"/>
        <end position="283"/>
    </location>
</feature>
<dbReference type="PROSITE" id="PS51462">
    <property type="entry name" value="NUDIX"/>
    <property type="match status" value="1"/>
</dbReference>
<dbReference type="InterPro" id="IPR020084">
    <property type="entry name" value="NUDIX_hydrolase_CS"/>
</dbReference>
<dbReference type="OrthoDB" id="9791656at2"/>